<accession>A0A5B7IZF2</accession>
<feature type="compositionally biased region" description="Acidic residues" evidence="1">
    <location>
        <begin position="12"/>
        <end position="39"/>
    </location>
</feature>
<protein>
    <submittedName>
        <fullName evidence="2">Uncharacterized protein</fullName>
    </submittedName>
</protein>
<evidence type="ECO:0000256" key="1">
    <source>
        <dbReference type="SAM" id="MobiDB-lite"/>
    </source>
</evidence>
<reference evidence="2 3" key="1">
    <citation type="submission" date="2019-05" db="EMBL/GenBank/DDBJ databases">
        <title>Another draft genome of Portunus trituberculatus and its Hox gene families provides insights of decapod evolution.</title>
        <authorList>
            <person name="Jeong J.-H."/>
            <person name="Song I."/>
            <person name="Kim S."/>
            <person name="Choi T."/>
            <person name="Kim D."/>
            <person name="Ryu S."/>
            <person name="Kim W."/>
        </authorList>
    </citation>
    <scope>NUCLEOTIDE SEQUENCE [LARGE SCALE GENOMIC DNA]</scope>
    <source>
        <tissue evidence="2">Muscle</tissue>
    </source>
</reference>
<sequence length="61" mass="6932">MESLVEIASEADYSDSDYEEETEESEDSSSVDSENDSEDPPVFSEQKTEIVVMENRLQTSY</sequence>
<gene>
    <name evidence="2" type="ORF">E2C01_080840</name>
</gene>
<dbReference type="AlphaFoldDB" id="A0A5B7IZF2"/>
<comment type="caution">
    <text evidence="2">The sequence shown here is derived from an EMBL/GenBank/DDBJ whole genome shotgun (WGS) entry which is preliminary data.</text>
</comment>
<dbReference type="EMBL" id="VSRR010070300">
    <property type="protein sequence ID" value="MPC86028.1"/>
    <property type="molecule type" value="Genomic_DNA"/>
</dbReference>
<name>A0A5B7IZF2_PORTR</name>
<evidence type="ECO:0000313" key="2">
    <source>
        <dbReference type="EMBL" id="MPC86028.1"/>
    </source>
</evidence>
<proteinExistence type="predicted"/>
<organism evidence="2 3">
    <name type="scientific">Portunus trituberculatus</name>
    <name type="common">Swimming crab</name>
    <name type="synonym">Neptunus trituberculatus</name>
    <dbReference type="NCBI Taxonomy" id="210409"/>
    <lineage>
        <taxon>Eukaryota</taxon>
        <taxon>Metazoa</taxon>
        <taxon>Ecdysozoa</taxon>
        <taxon>Arthropoda</taxon>
        <taxon>Crustacea</taxon>
        <taxon>Multicrustacea</taxon>
        <taxon>Malacostraca</taxon>
        <taxon>Eumalacostraca</taxon>
        <taxon>Eucarida</taxon>
        <taxon>Decapoda</taxon>
        <taxon>Pleocyemata</taxon>
        <taxon>Brachyura</taxon>
        <taxon>Eubrachyura</taxon>
        <taxon>Portunoidea</taxon>
        <taxon>Portunidae</taxon>
        <taxon>Portuninae</taxon>
        <taxon>Portunus</taxon>
    </lineage>
</organism>
<feature type="region of interest" description="Disordered" evidence="1">
    <location>
        <begin position="1"/>
        <end position="61"/>
    </location>
</feature>
<dbReference type="Proteomes" id="UP000324222">
    <property type="component" value="Unassembled WGS sequence"/>
</dbReference>
<keyword evidence="3" id="KW-1185">Reference proteome</keyword>
<evidence type="ECO:0000313" key="3">
    <source>
        <dbReference type="Proteomes" id="UP000324222"/>
    </source>
</evidence>